<organism evidence="2 3">
    <name type="scientific">Mycena alexandri</name>
    <dbReference type="NCBI Taxonomy" id="1745969"/>
    <lineage>
        <taxon>Eukaryota</taxon>
        <taxon>Fungi</taxon>
        <taxon>Dikarya</taxon>
        <taxon>Basidiomycota</taxon>
        <taxon>Agaricomycotina</taxon>
        <taxon>Agaricomycetes</taxon>
        <taxon>Agaricomycetidae</taxon>
        <taxon>Agaricales</taxon>
        <taxon>Marasmiineae</taxon>
        <taxon>Mycenaceae</taxon>
        <taxon>Mycena</taxon>
    </lineage>
</organism>
<evidence type="ECO:0000313" key="3">
    <source>
        <dbReference type="Proteomes" id="UP001218188"/>
    </source>
</evidence>
<dbReference type="Proteomes" id="UP001218188">
    <property type="component" value="Unassembled WGS sequence"/>
</dbReference>
<proteinExistence type="predicted"/>
<feature type="signal peptide" evidence="1">
    <location>
        <begin position="1"/>
        <end position="20"/>
    </location>
</feature>
<name>A0AAD6XGI2_9AGAR</name>
<keyword evidence="3" id="KW-1185">Reference proteome</keyword>
<evidence type="ECO:0000256" key="1">
    <source>
        <dbReference type="SAM" id="SignalP"/>
    </source>
</evidence>
<sequence>MLIKLPVLLLLLASQRLVSAVNFAWEETQLTKDDIGTFTSIAFADTAPSIPVDNDINTATSSGRECKVGPWDAAWPTEAEWAAFSTSLDGALIKTVPQGAVCYPNDPHYDEAACAAVVQATGHSGGVVVDPSNILQPCNITEVPIGICSLGGFPVYIVNATTIKHAPEPGGVL</sequence>
<comment type="caution">
    <text evidence="2">The sequence shown here is derived from an EMBL/GenBank/DDBJ whole genome shotgun (WGS) entry which is preliminary data.</text>
</comment>
<evidence type="ECO:0000313" key="2">
    <source>
        <dbReference type="EMBL" id="KAJ7044439.1"/>
    </source>
</evidence>
<keyword evidence="1" id="KW-0732">Signal</keyword>
<feature type="chain" id="PRO_5042067550" evidence="1">
    <location>
        <begin position="21"/>
        <end position="173"/>
    </location>
</feature>
<protein>
    <submittedName>
        <fullName evidence="2">Uncharacterized protein</fullName>
    </submittedName>
</protein>
<accession>A0AAD6XGI2</accession>
<dbReference type="AlphaFoldDB" id="A0AAD6XGI2"/>
<reference evidence="2" key="1">
    <citation type="submission" date="2023-03" db="EMBL/GenBank/DDBJ databases">
        <title>Massive genome expansion in bonnet fungi (Mycena s.s.) driven by repeated elements and novel gene families across ecological guilds.</title>
        <authorList>
            <consortium name="Lawrence Berkeley National Laboratory"/>
            <person name="Harder C.B."/>
            <person name="Miyauchi S."/>
            <person name="Viragh M."/>
            <person name="Kuo A."/>
            <person name="Thoen E."/>
            <person name="Andreopoulos B."/>
            <person name="Lu D."/>
            <person name="Skrede I."/>
            <person name="Drula E."/>
            <person name="Henrissat B."/>
            <person name="Morin E."/>
            <person name="Kohler A."/>
            <person name="Barry K."/>
            <person name="LaButti K."/>
            <person name="Morin E."/>
            <person name="Salamov A."/>
            <person name="Lipzen A."/>
            <person name="Mereny Z."/>
            <person name="Hegedus B."/>
            <person name="Baldrian P."/>
            <person name="Stursova M."/>
            <person name="Weitz H."/>
            <person name="Taylor A."/>
            <person name="Grigoriev I.V."/>
            <person name="Nagy L.G."/>
            <person name="Martin F."/>
            <person name="Kauserud H."/>
        </authorList>
    </citation>
    <scope>NUCLEOTIDE SEQUENCE</scope>
    <source>
        <strain evidence="2">CBHHK200</strain>
    </source>
</reference>
<dbReference type="EMBL" id="JARJCM010000007">
    <property type="protein sequence ID" value="KAJ7044439.1"/>
    <property type="molecule type" value="Genomic_DNA"/>
</dbReference>
<gene>
    <name evidence="2" type="ORF">C8F04DRAFT_1174873</name>
</gene>